<reference evidence="1 2" key="1">
    <citation type="journal article" date="2018" name="PLoS Pathog.">
        <title>Evolution of structural diversity of trichothecenes, a family of toxins produced by plant pathogenic and entomopathogenic fungi.</title>
        <authorList>
            <person name="Proctor R.H."/>
            <person name="McCormick S.P."/>
            <person name="Kim H.S."/>
            <person name="Cardoza R.E."/>
            <person name="Stanley A.M."/>
            <person name="Lindo L."/>
            <person name="Kelly A."/>
            <person name="Brown D.W."/>
            <person name="Lee T."/>
            <person name="Vaughan M.M."/>
            <person name="Alexander N.J."/>
            <person name="Busman M."/>
            <person name="Gutierrez S."/>
        </authorList>
    </citation>
    <scope>NUCLEOTIDE SEQUENCE [LARGE SCALE GENOMIC DNA]</scope>
    <source>
        <strain evidence="1 2">NRRL 13405</strain>
    </source>
</reference>
<keyword evidence="2" id="KW-1185">Reference proteome</keyword>
<name>A0A395MFF3_9HYPO</name>
<evidence type="ECO:0000313" key="1">
    <source>
        <dbReference type="EMBL" id="RFN46003.1"/>
    </source>
</evidence>
<dbReference type="STRING" id="2594813.A0A395MFF3"/>
<comment type="caution">
    <text evidence="1">The sequence shown here is derived from an EMBL/GenBank/DDBJ whole genome shotgun (WGS) entry which is preliminary data.</text>
</comment>
<protein>
    <submittedName>
        <fullName evidence="1">Uncharacterized protein</fullName>
    </submittedName>
</protein>
<evidence type="ECO:0000313" key="2">
    <source>
        <dbReference type="Proteomes" id="UP000265631"/>
    </source>
</evidence>
<dbReference type="Proteomes" id="UP000265631">
    <property type="component" value="Unassembled WGS sequence"/>
</dbReference>
<gene>
    <name evidence="1" type="ORF">FIE12Z_9754</name>
</gene>
<dbReference type="EMBL" id="PXXK01000327">
    <property type="protein sequence ID" value="RFN46003.1"/>
    <property type="molecule type" value="Genomic_DNA"/>
</dbReference>
<organism evidence="1 2">
    <name type="scientific">Fusarium flagelliforme</name>
    <dbReference type="NCBI Taxonomy" id="2675880"/>
    <lineage>
        <taxon>Eukaryota</taxon>
        <taxon>Fungi</taxon>
        <taxon>Dikarya</taxon>
        <taxon>Ascomycota</taxon>
        <taxon>Pezizomycotina</taxon>
        <taxon>Sordariomycetes</taxon>
        <taxon>Hypocreomycetidae</taxon>
        <taxon>Hypocreales</taxon>
        <taxon>Nectriaceae</taxon>
        <taxon>Fusarium</taxon>
        <taxon>Fusarium incarnatum-equiseti species complex</taxon>
    </lineage>
</organism>
<sequence length="277" mass="31664">MSPNVEPSVGNVDSLETQHRQAFENALMRVLNTEVAEETFAEIIDGLPTAGSFSEFHWTPDTHPSRDHGELCPGMVERAHQYPNGAADTVGYWAEAKIFGGVLVFDRGESEIECKELYLHAGLLDGPYTLFPLTEGQFETLIKFLLHPLDTDVPENPLPLRATSENRWRWSAWDAIAEHHIFRDRYERRVARIKPRPNYRSSVDWPENADEFYLINAWYDYSNGEPVDKERIRKALENLKQITPSSPCWPGGPSRHPWTNVLFEETTNGSDHTTEQA</sequence>
<proteinExistence type="predicted"/>
<dbReference type="AlphaFoldDB" id="A0A395MFF3"/>
<accession>A0A395MFF3</accession>